<dbReference type="GO" id="GO:0034727">
    <property type="term" value="P:piecemeal microautophagy of the nucleus"/>
    <property type="evidence" value="ECO:0007669"/>
    <property type="project" value="TreeGrafter"/>
</dbReference>
<keyword evidence="7 10" id="KW-0072">Autophagy</keyword>
<evidence type="ECO:0000256" key="11">
    <source>
        <dbReference type="SAM" id="MobiDB-lite"/>
    </source>
</evidence>
<dbReference type="OrthoDB" id="2020634at2759"/>
<keyword evidence="6 10" id="KW-1133">Transmembrane helix</keyword>
<dbReference type="Pfam" id="PF04109">
    <property type="entry name" value="ATG9"/>
    <property type="match status" value="1"/>
</dbReference>
<organism evidence="12 13">
    <name type="scientific">Psylliodes chrysocephalus</name>
    <dbReference type="NCBI Taxonomy" id="3402493"/>
    <lineage>
        <taxon>Eukaryota</taxon>
        <taxon>Metazoa</taxon>
        <taxon>Ecdysozoa</taxon>
        <taxon>Arthropoda</taxon>
        <taxon>Hexapoda</taxon>
        <taxon>Insecta</taxon>
        <taxon>Pterygota</taxon>
        <taxon>Neoptera</taxon>
        <taxon>Endopterygota</taxon>
        <taxon>Coleoptera</taxon>
        <taxon>Polyphaga</taxon>
        <taxon>Cucujiformia</taxon>
        <taxon>Chrysomeloidea</taxon>
        <taxon>Chrysomelidae</taxon>
        <taxon>Galerucinae</taxon>
        <taxon>Alticini</taxon>
        <taxon>Psylliodes</taxon>
    </lineage>
</organism>
<proteinExistence type="inferred from homology"/>
<evidence type="ECO:0000256" key="2">
    <source>
        <dbReference type="ARBA" id="ARBA00006185"/>
    </source>
</evidence>
<name>A0A9P0GF95_9CUCU</name>
<evidence type="ECO:0000256" key="7">
    <source>
        <dbReference type="ARBA" id="ARBA00023006"/>
    </source>
</evidence>
<sequence>MQNYESLNDAGTHEQDEQAILFHTAETTRSKWTHIDDLDSFFSRMYKYHQKHGFTCMLLQDILDLNKFAFVVVLTTYLFHGINYATLFGQNPHQQNNSKISLSDVILSPSECIANFTLVTWCMNIIAFTVMILKFLTRFYQLIHFWDIKQFYNTALGIRDKDLDNLTWSDIMEKIKEVQLDIQMCIHKRELTELDIYHRILRQENYMVAMVNKHLFPPRLQLPVGGEIVYWTKTLRYNIQGLLFWSPWSPFESPWQLREEYKKQNLRNELATQLGRNILWLACINLCLAPIIFLWQILYSFYSYGELIKREPGRMGIRNWSLYSKLYFRHFNELDHELQARLIRAYRPASEYLQAFNSPILTVVAQYIGFVSGSLFTVIVALTIYDEDVIAVENVLTIMTALGGLTALCRSLIPEETTVWCPEQLLECVVMHTHYLPGDWKGNAHTSRIRWKFQELFQMSVLAIIDDMFAPILTPFLMWRWVYPRSLEIVDFFRNFTVNVVGVGDVCSFAEMNIKKHGNPMWQVDGTMGAEDQYNQAEDGKVELSLVHFAATNPNWVPPPDAQEFIESVQDEFAEMSVPLESEALMLGGSVTNTGMANFNQQQGFTLSAEERSKRKTDANATVTLVLPDDMGKSETNLIEEPAADQDSRTSSRAAKSVVWFTPPPDQPQTSTSSFTALREKRKSVAWLEGPDITASTNMTKSTMVLQQRNARARIVNANARSADQFQETTPLLSERRPSP</sequence>
<dbReference type="PANTHER" id="PTHR13038:SF10">
    <property type="entry name" value="AUTOPHAGY-RELATED PROTEIN 9"/>
    <property type="match status" value="1"/>
</dbReference>
<comment type="similarity">
    <text evidence="2 10">Belongs to the ATG9 family.</text>
</comment>
<evidence type="ECO:0000256" key="9">
    <source>
        <dbReference type="ARBA" id="ARBA00023136"/>
    </source>
</evidence>
<feature type="transmembrane region" description="Helical" evidence="10">
    <location>
        <begin position="360"/>
        <end position="383"/>
    </location>
</feature>
<feature type="region of interest" description="Disordered" evidence="11">
    <location>
        <begin position="717"/>
        <end position="740"/>
    </location>
</feature>
<dbReference type="GO" id="GO:0005776">
    <property type="term" value="C:autophagosome"/>
    <property type="evidence" value="ECO:0007669"/>
    <property type="project" value="TreeGrafter"/>
</dbReference>
<dbReference type="GO" id="GO:0034045">
    <property type="term" value="C:phagophore assembly site membrane"/>
    <property type="evidence" value="ECO:0007669"/>
    <property type="project" value="UniProtKB-SubCell"/>
</dbReference>
<dbReference type="GO" id="GO:0034497">
    <property type="term" value="P:protein localization to phagophore assembly site"/>
    <property type="evidence" value="ECO:0007669"/>
    <property type="project" value="TreeGrafter"/>
</dbReference>
<evidence type="ECO:0000313" key="13">
    <source>
        <dbReference type="Proteomes" id="UP001153636"/>
    </source>
</evidence>
<keyword evidence="13" id="KW-1185">Reference proteome</keyword>
<evidence type="ECO:0000313" key="12">
    <source>
        <dbReference type="EMBL" id="CAH1108711.1"/>
    </source>
</evidence>
<evidence type="ECO:0000256" key="4">
    <source>
        <dbReference type="ARBA" id="ARBA00022448"/>
    </source>
</evidence>
<dbReference type="EMBL" id="OV651815">
    <property type="protein sequence ID" value="CAH1108711.1"/>
    <property type="molecule type" value="Genomic_DNA"/>
</dbReference>
<keyword evidence="4 10" id="KW-0813">Transport</keyword>
<gene>
    <name evidence="12" type="ORF">PSYICH_LOCUS9012</name>
</gene>
<reference evidence="12" key="1">
    <citation type="submission" date="2022-01" db="EMBL/GenBank/DDBJ databases">
        <authorList>
            <person name="King R."/>
        </authorList>
    </citation>
    <scope>NUCLEOTIDE SEQUENCE</scope>
</reference>
<evidence type="ECO:0000256" key="10">
    <source>
        <dbReference type="RuleBase" id="RU364027"/>
    </source>
</evidence>
<dbReference type="InterPro" id="IPR007241">
    <property type="entry name" value="Autophagy-rel_prot_9"/>
</dbReference>
<feature type="transmembrane region" description="Helical" evidence="10">
    <location>
        <begin position="68"/>
        <end position="87"/>
    </location>
</feature>
<feature type="compositionally biased region" description="Polar residues" evidence="11">
    <location>
        <begin position="722"/>
        <end position="732"/>
    </location>
</feature>
<dbReference type="PANTHER" id="PTHR13038">
    <property type="entry name" value="APG9 AUTOPHAGY 9"/>
    <property type="match status" value="1"/>
</dbReference>
<protein>
    <recommendedName>
        <fullName evidence="3 10">Autophagy-related protein 9</fullName>
    </recommendedName>
</protein>
<dbReference type="AlphaFoldDB" id="A0A9P0GF95"/>
<keyword evidence="5 10" id="KW-0812">Transmembrane</keyword>
<keyword evidence="9 10" id="KW-0472">Membrane</keyword>
<dbReference type="Proteomes" id="UP001153636">
    <property type="component" value="Chromosome 3"/>
</dbReference>
<accession>A0A9P0GF95</accession>
<evidence type="ECO:0000256" key="5">
    <source>
        <dbReference type="ARBA" id="ARBA00022692"/>
    </source>
</evidence>
<comment type="subcellular location">
    <subcellularLocation>
        <location evidence="1 10">Preautophagosomal structure membrane</location>
        <topology evidence="1 10">Multi-pass membrane protein</topology>
    </subcellularLocation>
</comment>
<evidence type="ECO:0000256" key="8">
    <source>
        <dbReference type="ARBA" id="ARBA00023055"/>
    </source>
</evidence>
<dbReference type="GO" id="GO:0061709">
    <property type="term" value="P:reticulophagy"/>
    <property type="evidence" value="ECO:0007669"/>
    <property type="project" value="TreeGrafter"/>
</dbReference>
<comment type="function">
    <text evidence="10">Phospholipid scramblase involved in autophagy. Cycles between the preautophagosomal structure/phagophore assembly site (PAS) and the cytoplasmic vesicle pool and supplies membrane for the growing autophagosome. Lipid scramblase activity plays a key role in preautophagosomal structure/phagophore assembly by distributing the phospholipids that arrive through ATG2 from the cytoplasmic to the luminal leaflet of the bilayer, thereby driving autophagosomal membrane expansion.</text>
</comment>
<feature type="transmembrane region" description="Helical" evidence="10">
    <location>
        <begin position="113"/>
        <end position="136"/>
    </location>
</feature>
<feature type="transmembrane region" description="Helical" evidence="10">
    <location>
        <begin position="278"/>
        <end position="302"/>
    </location>
</feature>
<feature type="transmembrane region" description="Helical" evidence="10">
    <location>
        <begin position="395"/>
        <end position="413"/>
    </location>
</feature>
<dbReference type="GO" id="GO:0006869">
    <property type="term" value="P:lipid transport"/>
    <property type="evidence" value="ECO:0007669"/>
    <property type="project" value="UniProtKB-KW"/>
</dbReference>
<keyword evidence="8 10" id="KW-0445">Lipid transport</keyword>
<evidence type="ECO:0000256" key="6">
    <source>
        <dbReference type="ARBA" id="ARBA00022989"/>
    </source>
</evidence>
<dbReference type="GO" id="GO:0000422">
    <property type="term" value="P:autophagy of mitochondrion"/>
    <property type="evidence" value="ECO:0007669"/>
    <property type="project" value="TreeGrafter"/>
</dbReference>
<evidence type="ECO:0000256" key="3">
    <source>
        <dbReference type="ARBA" id="ARBA00018074"/>
    </source>
</evidence>
<evidence type="ECO:0000256" key="1">
    <source>
        <dbReference type="ARBA" id="ARBA00004511"/>
    </source>
</evidence>